<name>A0A3G2SXZ7_9GAMM</name>
<organism evidence="3 4">
    <name type="scientific">Acinetobacter wuhouensis</name>
    <dbReference type="NCBI Taxonomy" id="1879050"/>
    <lineage>
        <taxon>Bacteria</taxon>
        <taxon>Pseudomonadati</taxon>
        <taxon>Pseudomonadota</taxon>
        <taxon>Gammaproteobacteria</taxon>
        <taxon>Moraxellales</taxon>
        <taxon>Moraxellaceae</taxon>
        <taxon>Acinetobacter</taxon>
    </lineage>
</organism>
<evidence type="ECO:0000313" key="4">
    <source>
        <dbReference type="Proteomes" id="UP000279962"/>
    </source>
</evidence>
<dbReference type="Proteomes" id="UP000279962">
    <property type="component" value="Chromosome"/>
</dbReference>
<dbReference type="GO" id="GO:0015074">
    <property type="term" value="P:DNA integration"/>
    <property type="evidence" value="ECO:0007669"/>
    <property type="project" value="InterPro"/>
</dbReference>
<dbReference type="EMBL" id="CP033133">
    <property type="protein sequence ID" value="AYO52721.1"/>
    <property type="molecule type" value="Genomic_DNA"/>
</dbReference>
<comment type="similarity">
    <text evidence="1">Belongs to the transposase IS21/IS408/IS1162 family.</text>
</comment>
<dbReference type="InterPro" id="IPR012337">
    <property type="entry name" value="RNaseH-like_sf"/>
</dbReference>
<dbReference type="InterPro" id="IPR001584">
    <property type="entry name" value="Integrase_cat-core"/>
</dbReference>
<dbReference type="InterPro" id="IPR036397">
    <property type="entry name" value="RNaseH_sf"/>
</dbReference>
<dbReference type="SUPFAM" id="SSF53098">
    <property type="entry name" value="Ribonuclease H-like"/>
    <property type="match status" value="1"/>
</dbReference>
<reference evidence="3 4" key="1">
    <citation type="submission" date="2018-10" db="EMBL/GenBank/DDBJ databases">
        <title>The complete genome of Acinetobacter wuhouensis strain WCHAW010062.</title>
        <authorList>
            <person name="Hu Y."/>
            <person name="Long H."/>
            <person name="Feng Y."/>
            <person name="Zong Z."/>
        </authorList>
    </citation>
    <scope>NUCLEOTIDE SEQUENCE [LARGE SCALE GENOMIC DNA]</scope>
    <source>
        <strain evidence="3 4">WCHAW010062</strain>
    </source>
</reference>
<dbReference type="InterPro" id="IPR054353">
    <property type="entry name" value="IstA-like_C"/>
</dbReference>
<dbReference type="GO" id="GO:0003676">
    <property type="term" value="F:nucleic acid binding"/>
    <property type="evidence" value="ECO:0007669"/>
    <property type="project" value="InterPro"/>
</dbReference>
<dbReference type="NCBIfam" id="NF033546">
    <property type="entry name" value="transpos_IS21"/>
    <property type="match status" value="1"/>
</dbReference>
<dbReference type="AlphaFoldDB" id="A0A3G2SXZ7"/>
<dbReference type="Gene3D" id="3.30.420.10">
    <property type="entry name" value="Ribonuclease H-like superfamily/Ribonuclease H"/>
    <property type="match status" value="1"/>
</dbReference>
<feature type="domain" description="Integrase catalytic" evidence="2">
    <location>
        <begin position="124"/>
        <end position="314"/>
    </location>
</feature>
<dbReference type="RefSeq" id="WP_087554273.1">
    <property type="nucleotide sequence ID" value="NZ_CP033133.1"/>
</dbReference>
<dbReference type="Pfam" id="PF22483">
    <property type="entry name" value="Mu-transpos_C_2"/>
    <property type="match status" value="1"/>
</dbReference>
<accession>A0A3G2SXZ7</accession>
<evidence type="ECO:0000313" key="3">
    <source>
        <dbReference type="EMBL" id="AYO52721.1"/>
    </source>
</evidence>
<sequence>MKIAVVIQRKICEFLAQGNTHRQIAKRVNVSPTTVGVIAKKLDEIEIPIAEVLKASNQEFVDIVQTGVAKNIMKCKPLPDFTYINDQMKIRDMTLKQLWIEFKETEPECVSYSRFAKLYKQWLKKLHPSMRQHFTAGQTLLVDFCGKTMPIHDINSGKLRNVQIFVGVLGASSLITVIAVETQQTHDWLKCFTATFDRIGGVPKEIITDNLKAAVIKTGRNGTVFNKTFEQFADYHDFAILNTRPRTPKDKGLAEVCVQIIQRSVLVKLRERKFFSLEELQKAIDVEVDRINNGVTKRFSESRSDRFHRFEKNELLALPKHPYPFSKWIFQQTVSEFYQFTIDGNIYSVPYTLIGKKLDIGITSHEVQFYYENELVTSHRLLEGYGQASILDDHMPANHRLYNSLSPASIMQWAKSLGSYVYEFVEQVLNKSKQLARNIKSLNKLRDYILENKLDSVLNQACEYALKYNLLAVTDLLYVLKNRKYIQPLSTMLTMNSYTHANLRGANYFGGDAR</sequence>
<proteinExistence type="inferred from homology"/>
<dbReference type="PANTHER" id="PTHR35004:SF8">
    <property type="entry name" value="TRANSPOSASE RV3428C-RELATED"/>
    <property type="match status" value="1"/>
</dbReference>
<protein>
    <submittedName>
        <fullName evidence="3">IS21 family transposase</fullName>
    </submittedName>
</protein>
<evidence type="ECO:0000259" key="2">
    <source>
        <dbReference type="PROSITE" id="PS50994"/>
    </source>
</evidence>
<dbReference type="PROSITE" id="PS50994">
    <property type="entry name" value="INTEGRASE"/>
    <property type="match status" value="1"/>
</dbReference>
<dbReference type="PANTHER" id="PTHR35004">
    <property type="entry name" value="TRANSPOSASE RV3428C-RELATED"/>
    <property type="match status" value="1"/>
</dbReference>
<evidence type="ECO:0000256" key="1">
    <source>
        <dbReference type="ARBA" id="ARBA00009277"/>
    </source>
</evidence>
<gene>
    <name evidence="3" type="ORF">CDG68_03015</name>
</gene>